<dbReference type="PROSITE" id="PS51755">
    <property type="entry name" value="OMPR_PHOB"/>
    <property type="match status" value="1"/>
</dbReference>
<dbReference type="InterPro" id="IPR039420">
    <property type="entry name" value="WalR-like"/>
</dbReference>
<sequence>MRILLVEDDEGLGTAVRDQIVADRHLADWVRDLADARACTETTDYDLILLDLMLPDGRGLDFLRDLRRRGAATPVIVLTAMDRISDRIEGLNAGADDYLVKPFDLWELSARIGAVARRYIGNPNPVIHLGPFRVDLAMRRITGPDGPVDLSRHEWIVFETLMRNADRLVSRPEIENRIYSFDEGVESNTVEVYVSRLRRKLGRDRIQNQRGLGYRILK</sequence>
<dbReference type="InterPro" id="IPR011006">
    <property type="entry name" value="CheY-like_superfamily"/>
</dbReference>
<evidence type="ECO:0000259" key="5">
    <source>
        <dbReference type="PROSITE" id="PS51755"/>
    </source>
</evidence>
<dbReference type="GO" id="GO:0032993">
    <property type="term" value="C:protein-DNA complex"/>
    <property type="evidence" value="ECO:0007669"/>
    <property type="project" value="TreeGrafter"/>
</dbReference>
<dbReference type="SMART" id="SM00448">
    <property type="entry name" value="REC"/>
    <property type="match status" value="1"/>
</dbReference>
<dbReference type="CDD" id="cd17624">
    <property type="entry name" value="REC_OmpR_PmrA-like"/>
    <property type="match status" value="1"/>
</dbReference>
<dbReference type="OrthoDB" id="9802426at2"/>
<dbReference type="Gene3D" id="3.40.50.2300">
    <property type="match status" value="1"/>
</dbReference>
<keyword evidence="1 3" id="KW-0238">DNA-binding</keyword>
<dbReference type="InterPro" id="IPR016032">
    <property type="entry name" value="Sig_transdc_resp-reg_C-effctor"/>
</dbReference>
<feature type="domain" description="OmpR/PhoB-type" evidence="5">
    <location>
        <begin position="124"/>
        <end position="218"/>
    </location>
</feature>
<keyword evidence="2" id="KW-0597">Phosphoprotein</keyword>
<gene>
    <name evidence="6" type="ORF">GL300_21540</name>
</gene>
<dbReference type="Pfam" id="PF00072">
    <property type="entry name" value="Response_reg"/>
    <property type="match status" value="1"/>
</dbReference>
<dbReference type="SMART" id="SM00862">
    <property type="entry name" value="Trans_reg_C"/>
    <property type="match status" value="1"/>
</dbReference>
<dbReference type="Gene3D" id="6.10.250.690">
    <property type="match status" value="1"/>
</dbReference>
<dbReference type="GO" id="GO:0000976">
    <property type="term" value="F:transcription cis-regulatory region binding"/>
    <property type="evidence" value="ECO:0007669"/>
    <property type="project" value="TreeGrafter"/>
</dbReference>
<dbReference type="InterPro" id="IPR001789">
    <property type="entry name" value="Sig_transdc_resp-reg_receiver"/>
</dbReference>
<name>A0A844HPG7_9RHOB</name>
<dbReference type="InterPro" id="IPR036388">
    <property type="entry name" value="WH-like_DNA-bd_sf"/>
</dbReference>
<feature type="modified residue" description="4-aspartylphosphate" evidence="2">
    <location>
        <position position="51"/>
    </location>
</feature>
<protein>
    <submittedName>
        <fullName evidence="6">Response regulator</fullName>
    </submittedName>
</protein>
<dbReference type="Gene3D" id="1.10.10.10">
    <property type="entry name" value="Winged helix-like DNA-binding domain superfamily/Winged helix DNA-binding domain"/>
    <property type="match status" value="1"/>
</dbReference>
<dbReference type="Proteomes" id="UP000449846">
    <property type="component" value="Unassembled WGS sequence"/>
</dbReference>
<dbReference type="InterPro" id="IPR001867">
    <property type="entry name" value="OmpR/PhoB-type_DNA-bd"/>
</dbReference>
<accession>A0A844HPG7</accession>
<feature type="domain" description="Response regulatory" evidence="4">
    <location>
        <begin position="2"/>
        <end position="116"/>
    </location>
</feature>
<organism evidence="6 7">
    <name type="scientific">Paracoccus litorisediminis</name>
    <dbReference type="NCBI Taxonomy" id="2006130"/>
    <lineage>
        <taxon>Bacteria</taxon>
        <taxon>Pseudomonadati</taxon>
        <taxon>Pseudomonadota</taxon>
        <taxon>Alphaproteobacteria</taxon>
        <taxon>Rhodobacterales</taxon>
        <taxon>Paracoccaceae</taxon>
        <taxon>Paracoccus</taxon>
    </lineage>
</organism>
<evidence type="ECO:0000256" key="1">
    <source>
        <dbReference type="ARBA" id="ARBA00023125"/>
    </source>
</evidence>
<dbReference type="GO" id="GO:0006355">
    <property type="term" value="P:regulation of DNA-templated transcription"/>
    <property type="evidence" value="ECO:0007669"/>
    <property type="project" value="InterPro"/>
</dbReference>
<dbReference type="PANTHER" id="PTHR48111:SF36">
    <property type="entry name" value="TRANSCRIPTIONAL REGULATORY PROTEIN CUTR"/>
    <property type="match status" value="1"/>
</dbReference>
<comment type="caution">
    <text evidence="6">The sequence shown here is derived from an EMBL/GenBank/DDBJ whole genome shotgun (WGS) entry which is preliminary data.</text>
</comment>
<proteinExistence type="predicted"/>
<keyword evidence="7" id="KW-1185">Reference proteome</keyword>
<dbReference type="SUPFAM" id="SSF46894">
    <property type="entry name" value="C-terminal effector domain of the bipartite response regulators"/>
    <property type="match status" value="1"/>
</dbReference>
<dbReference type="RefSeq" id="WP_155041744.1">
    <property type="nucleotide sequence ID" value="NZ_JBHGCD010000023.1"/>
</dbReference>
<dbReference type="GO" id="GO:0000156">
    <property type="term" value="F:phosphorelay response regulator activity"/>
    <property type="evidence" value="ECO:0007669"/>
    <property type="project" value="TreeGrafter"/>
</dbReference>
<dbReference type="EMBL" id="WMIG01000020">
    <property type="protein sequence ID" value="MTH61790.1"/>
    <property type="molecule type" value="Genomic_DNA"/>
</dbReference>
<dbReference type="AlphaFoldDB" id="A0A844HPG7"/>
<feature type="DNA-binding region" description="OmpR/PhoB-type" evidence="3">
    <location>
        <begin position="124"/>
        <end position="218"/>
    </location>
</feature>
<dbReference type="CDD" id="cd00383">
    <property type="entry name" value="trans_reg_C"/>
    <property type="match status" value="1"/>
</dbReference>
<dbReference type="Pfam" id="PF00486">
    <property type="entry name" value="Trans_reg_C"/>
    <property type="match status" value="1"/>
</dbReference>
<dbReference type="GO" id="GO:0005829">
    <property type="term" value="C:cytosol"/>
    <property type="evidence" value="ECO:0007669"/>
    <property type="project" value="TreeGrafter"/>
</dbReference>
<evidence type="ECO:0000256" key="2">
    <source>
        <dbReference type="PROSITE-ProRule" id="PRU00169"/>
    </source>
</evidence>
<evidence type="ECO:0000313" key="7">
    <source>
        <dbReference type="Proteomes" id="UP000449846"/>
    </source>
</evidence>
<dbReference type="PROSITE" id="PS50110">
    <property type="entry name" value="RESPONSE_REGULATORY"/>
    <property type="match status" value="1"/>
</dbReference>
<evidence type="ECO:0000313" key="6">
    <source>
        <dbReference type="EMBL" id="MTH61790.1"/>
    </source>
</evidence>
<evidence type="ECO:0000259" key="4">
    <source>
        <dbReference type="PROSITE" id="PS50110"/>
    </source>
</evidence>
<evidence type="ECO:0000256" key="3">
    <source>
        <dbReference type="PROSITE-ProRule" id="PRU01091"/>
    </source>
</evidence>
<reference evidence="6 7" key="1">
    <citation type="submission" date="2019-11" db="EMBL/GenBank/DDBJ databases">
        <authorList>
            <person name="Dong K."/>
        </authorList>
    </citation>
    <scope>NUCLEOTIDE SEQUENCE [LARGE SCALE GENOMIC DNA]</scope>
    <source>
        <strain evidence="6 7">NBRC 112902</strain>
    </source>
</reference>
<dbReference type="SUPFAM" id="SSF52172">
    <property type="entry name" value="CheY-like"/>
    <property type="match status" value="1"/>
</dbReference>
<dbReference type="PANTHER" id="PTHR48111">
    <property type="entry name" value="REGULATOR OF RPOS"/>
    <property type="match status" value="1"/>
</dbReference>